<comment type="function">
    <text evidence="8">Phosphorylation of dTMP to form dTDP in both de novo and salvage pathways of dTTP synthesis.</text>
</comment>
<dbReference type="NCBIfam" id="TIGR00041">
    <property type="entry name" value="DTMP_kinase"/>
    <property type="match status" value="1"/>
</dbReference>
<dbReference type="EC" id="2.7.4.9" evidence="8"/>
<proteinExistence type="inferred from homology"/>
<evidence type="ECO:0000256" key="1">
    <source>
        <dbReference type="ARBA" id="ARBA00009776"/>
    </source>
</evidence>
<dbReference type="Proteomes" id="UP000463983">
    <property type="component" value="Chromosome"/>
</dbReference>
<evidence type="ECO:0000256" key="6">
    <source>
        <dbReference type="ARBA" id="ARBA00022840"/>
    </source>
</evidence>
<sequence>MATMKSELVRPFVVVEGMSSSGKSTAVRGMDKYLVDWVKVREPGGTEFGDLIRTVVQQTEFGHPVDPLAAFLGYSASRAQLVSEVILPELVDGKSVISDRWWYSSYAYQGGGEGLDRGFIRTVSLKVTRGLVPLTLFFDLVPEVVLERRGAKDDLDRYDLQAIDFFARVRQAYLELGEQVDHWRVIDASQSRDKVVQDCLEVLCEYGLVRI</sequence>
<dbReference type="PANTHER" id="PTHR10344:SF4">
    <property type="entry name" value="UMP-CMP KINASE 2, MITOCHONDRIAL"/>
    <property type="match status" value="1"/>
</dbReference>
<comment type="similarity">
    <text evidence="1 8">Belongs to the thymidylate kinase family.</text>
</comment>
<dbReference type="RefSeq" id="WP_161932113.1">
    <property type="nucleotide sequence ID" value="NZ_CP047901.1"/>
</dbReference>
<keyword evidence="4 8" id="KW-0547">Nucleotide-binding</keyword>
<evidence type="ECO:0000256" key="3">
    <source>
        <dbReference type="ARBA" id="ARBA00022727"/>
    </source>
</evidence>
<evidence type="ECO:0000256" key="5">
    <source>
        <dbReference type="ARBA" id="ARBA00022777"/>
    </source>
</evidence>
<accession>A0A857NEF3</accession>
<protein>
    <recommendedName>
        <fullName evidence="8">Thymidylate kinase</fullName>
        <ecNumber evidence="8">2.7.4.9</ecNumber>
    </recommendedName>
    <alternativeName>
        <fullName evidence="8">dTMP kinase</fullName>
    </alternativeName>
</protein>
<evidence type="ECO:0000313" key="10">
    <source>
        <dbReference type="EMBL" id="QHO63751.1"/>
    </source>
</evidence>
<organism evidence="10 11">
    <name type="scientific">Candidatus Chazhemtobacterium aquaticus</name>
    <dbReference type="NCBI Taxonomy" id="2715735"/>
    <lineage>
        <taxon>Bacteria</taxon>
        <taxon>Candidatus Chazhemtobacteraceae</taxon>
        <taxon>Candidatus Chazhemtobacterium</taxon>
    </lineage>
</organism>
<dbReference type="KEGG" id="caqa:MICH65_0770"/>
<keyword evidence="2 8" id="KW-0808">Transferase</keyword>
<dbReference type="GO" id="GO:0006235">
    <property type="term" value="P:dTTP biosynthetic process"/>
    <property type="evidence" value="ECO:0007669"/>
    <property type="project" value="UniProtKB-UniRule"/>
</dbReference>
<dbReference type="Gene3D" id="3.40.50.300">
    <property type="entry name" value="P-loop containing nucleotide triphosphate hydrolases"/>
    <property type="match status" value="1"/>
</dbReference>
<dbReference type="GO" id="GO:0005524">
    <property type="term" value="F:ATP binding"/>
    <property type="evidence" value="ECO:0007669"/>
    <property type="project" value="UniProtKB-UniRule"/>
</dbReference>
<dbReference type="Pfam" id="PF02223">
    <property type="entry name" value="Thymidylate_kin"/>
    <property type="match status" value="1"/>
</dbReference>
<dbReference type="GO" id="GO:0004798">
    <property type="term" value="F:dTMP kinase activity"/>
    <property type="evidence" value="ECO:0007669"/>
    <property type="project" value="UniProtKB-UniRule"/>
</dbReference>
<dbReference type="GO" id="GO:0006233">
    <property type="term" value="P:dTDP biosynthetic process"/>
    <property type="evidence" value="ECO:0007669"/>
    <property type="project" value="InterPro"/>
</dbReference>
<comment type="caution">
    <text evidence="8">Lacks conserved residue(s) required for the propagation of feature annotation.</text>
</comment>
<reference evidence="11" key="1">
    <citation type="journal article" date="2020" name="Microorganisms">
        <title>Complete Genome of a Member of a New Bacterial Lineage in the Microgenomates Group Reveals an Unusual Nucleotide Composition Disparity Between Two Strands of DNA and Limited Metabolic Potential.</title>
        <authorList>
            <person name="Kadnikov V.V."/>
            <person name="Mardanov A.V."/>
            <person name="Beletsky A.V."/>
            <person name="Karnachuk O.V."/>
            <person name="Ravin N.V."/>
        </authorList>
    </citation>
    <scope>NUCLEOTIDE SEQUENCE [LARGE SCALE GENOMIC DNA]</scope>
</reference>
<evidence type="ECO:0000256" key="8">
    <source>
        <dbReference type="HAMAP-Rule" id="MF_00165"/>
    </source>
</evidence>
<evidence type="ECO:0000256" key="7">
    <source>
        <dbReference type="ARBA" id="ARBA00048743"/>
    </source>
</evidence>
<keyword evidence="6 8" id="KW-0067">ATP-binding</keyword>
<dbReference type="PANTHER" id="PTHR10344">
    <property type="entry name" value="THYMIDYLATE KINASE"/>
    <property type="match status" value="1"/>
</dbReference>
<comment type="catalytic activity">
    <reaction evidence="7 8">
        <text>dTMP + ATP = dTDP + ADP</text>
        <dbReference type="Rhea" id="RHEA:13517"/>
        <dbReference type="ChEBI" id="CHEBI:30616"/>
        <dbReference type="ChEBI" id="CHEBI:58369"/>
        <dbReference type="ChEBI" id="CHEBI:63528"/>
        <dbReference type="ChEBI" id="CHEBI:456216"/>
        <dbReference type="EC" id="2.7.4.9"/>
    </reaction>
</comment>
<gene>
    <name evidence="8" type="primary">tmk</name>
    <name evidence="10" type="ORF">MICH65_0770</name>
</gene>
<dbReference type="EMBL" id="CP047901">
    <property type="protein sequence ID" value="QHO63751.1"/>
    <property type="molecule type" value="Genomic_DNA"/>
</dbReference>
<evidence type="ECO:0000259" key="9">
    <source>
        <dbReference type="Pfam" id="PF02223"/>
    </source>
</evidence>
<keyword evidence="11" id="KW-1185">Reference proteome</keyword>
<feature type="domain" description="Thymidylate kinase-like" evidence="9">
    <location>
        <begin position="15"/>
        <end position="198"/>
    </location>
</feature>
<evidence type="ECO:0000256" key="4">
    <source>
        <dbReference type="ARBA" id="ARBA00022741"/>
    </source>
</evidence>
<dbReference type="GO" id="GO:0005829">
    <property type="term" value="C:cytosol"/>
    <property type="evidence" value="ECO:0007669"/>
    <property type="project" value="TreeGrafter"/>
</dbReference>
<dbReference type="AlphaFoldDB" id="A0A857NEF3"/>
<dbReference type="InterPro" id="IPR027417">
    <property type="entry name" value="P-loop_NTPase"/>
</dbReference>
<name>A0A857NEF3_9BACT</name>
<dbReference type="GO" id="GO:0006227">
    <property type="term" value="P:dUDP biosynthetic process"/>
    <property type="evidence" value="ECO:0007669"/>
    <property type="project" value="TreeGrafter"/>
</dbReference>
<keyword evidence="3 8" id="KW-0545">Nucleotide biosynthesis</keyword>
<dbReference type="CDD" id="cd01672">
    <property type="entry name" value="TMPK"/>
    <property type="match status" value="1"/>
</dbReference>
<dbReference type="InterPro" id="IPR039430">
    <property type="entry name" value="Thymidylate_kin-like_dom"/>
</dbReference>
<evidence type="ECO:0000256" key="2">
    <source>
        <dbReference type="ARBA" id="ARBA00022679"/>
    </source>
</evidence>
<evidence type="ECO:0000313" key="11">
    <source>
        <dbReference type="Proteomes" id="UP000463983"/>
    </source>
</evidence>
<dbReference type="HAMAP" id="MF_00165">
    <property type="entry name" value="Thymidylate_kinase"/>
    <property type="match status" value="1"/>
</dbReference>
<dbReference type="InterPro" id="IPR018094">
    <property type="entry name" value="Thymidylate_kinase"/>
</dbReference>
<keyword evidence="5 8" id="KW-0418">Kinase</keyword>
<dbReference type="SUPFAM" id="SSF52540">
    <property type="entry name" value="P-loop containing nucleoside triphosphate hydrolases"/>
    <property type="match status" value="1"/>
</dbReference>